<feature type="region of interest" description="Disordered" evidence="1">
    <location>
        <begin position="30"/>
        <end position="64"/>
    </location>
</feature>
<evidence type="ECO:0000313" key="3">
    <source>
        <dbReference type="Proteomes" id="UP001152646"/>
    </source>
</evidence>
<dbReference type="EMBL" id="CAJVPA010000194">
    <property type="protein sequence ID" value="CAG8388708.1"/>
    <property type="molecule type" value="Genomic_DNA"/>
</dbReference>
<dbReference type="AlphaFoldDB" id="A0A9W4NNS0"/>
<evidence type="ECO:0000256" key="1">
    <source>
        <dbReference type="SAM" id="MobiDB-lite"/>
    </source>
</evidence>
<dbReference type="OrthoDB" id="674604at2759"/>
<sequence>MDGLRKILRKQPGPIHWPLQAKSVDELVGSPRQDISSDSLPVDKGSEFDSDLDQHEHECLPNSRVDPRDQVVSWVQSPKGMSMAWLDGMAGTGNVLSDQRRTGR</sequence>
<gene>
    <name evidence="2" type="ORF">PSALAMII_LOCUS6815</name>
</gene>
<feature type="compositionally biased region" description="Basic and acidic residues" evidence="1">
    <location>
        <begin position="44"/>
        <end position="64"/>
    </location>
</feature>
<comment type="caution">
    <text evidence="2">The sequence shown here is derived from an EMBL/GenBank/DDBJ whole genome shotgun (WGS) entry which is preliminary data.</text>
</comment>
<evidence type="ECO:0000313" key="2">
    <source>
        <dbReference type="EMBL" id="CAG8388708.1"/>
    </source>
</evidence>
<accession>A0A9W4NNS0</accession>
<proteinExistence type="predicted"/>
<reference evidence="2" key="1">
    <citation type="submission" date="2021-07" db="EMBL/GenBank/DDBJ databases">
        <authorList>
            <person name="Branca A.L. A."/>
        </authorList>
    </citation>
    <scope>NUCLEOTIDE SEQUENCE</scope>
</reference>
<dbReference type="Proteomes" id="UP001152646">
    <property type="component" value="Unassembled WGS sequence"/>
</dbReference>
<name>A0A9W4NNS0_9EURO</name>
<organism evidence="2 3">
    <name type="scientific">Penicillium salamii</name>
    <dbReference type="NCBI Taxonomy" id="1612424"/>
    <lineage>
        <taxon>Eukaryota</taxon>
        <taxon>Fungi</taxon>
        <taxon>Dikarya</taxon>
        <taxon>Ascomycota</taxon>
        <taxon>Pezizomycotina</taxon>
        <taxon>Eurotiomycetes</taxon>
        <taxon>Eurotiomycetidae</taxon>
        <taxon>Eurotiales</taxon>
        <taxon>Aspergillaceae</taxon>
        <taxon>Penicillium</taxon>
    </lineage>
</organism>
<protein>
    <submittedName>
        <fullName evidence="2">Uncharacterized protein</fullName>
    </submittedName>
</protein>